<feature type="disulfide bond" evidence="15">
    <location>
        <begin position="803"/>
        <end position="818"/>
    </location>
</feature>
<evidence type="ECO:0000256" key="15">
    <source>
        <dbReference type="PROSITE-ProRule" id="PRU00124"/>
    </source>
</evidence>
<keyword evidence="5" id="KW-0812">Transmembrane</keyword>
<feature type="disulfide bond" evidence="15">
    <location>
        <begin position="2390"/>
        <end position="2408"/>
    </location>
</feature>
<dbReference type="SUPFAM" id="SSF57184">
    <property type="entry name" value="Growth factor receptor domain"/>
    <property type="match status" value="3"/>
</dbReference>
<dbReference type="FunFam" id="2.120.10.30:FF:000241">
    <property type="entry name" value="Low-density lipoprotein receptor-related protein 6"/>
    <property type="match status" value="2"/>
</dbReference>
<feature type="disulfide bond" evidence="15">
    <location>
        <begin position="2475"/>
        <end position="2493"/>
    </location>
</feature>
<sequence length="3685" mass="414932">MQAKLPSAFFFLVVLIWVTAVTYTRGDVDCPASAGFWTCHDGIEEIHSCWKCDGHQDCDDGSDESDSECVTTSRRRRSTDNTPFETLSPYVSCNPNYERCPGEEVCIPLSKFCDKKKDCYLGGDESSCNVTFRTLPSCDTLNCEDNCTKTIKGPKCYCDSDKFTMVSEQNNTCIKYNPCDYHEGICDQKCSFNDTTNKVTCSCVSGYGSDGNQCFPLDGALTGKTYFWVAASKVLLQFRLDDVVNSTLRLNHSSPEANYIRTVDFDHRKQLVCWIMYRPSPIDKSTMKCMNQTTQKIMEISTEVSLETIGSMAYDWINENWYFLDVSNNRIILCNSEGQKCVRIVDFGDLVPQTLVLEPNLGLMFYTVKSKTMGWSICQAHLDGSNSSTLVDKIEELFSPHGITIDFANQQLYWVDHIKDTIERININGGAVNRNTITRLKTSINRGISILGNYIYVTSNDDDVKMSQIHRWNRSVSAVDYKNINLPDPYQLQIYHPLRQPINPDVNASLCSSLGCSHLCVTVPTSTGLKPKCLCEAGYQLEEDQKSCKVRTECSECKNGNCPNISYQECDISSVCPVGFRRCPLSECLISSWWCDTEPDCSDGADENFCDTKGKQLTERTCSEVTQFQCVRSGECIDREFQCNAVKDCEDGSDEDGCEVYCSDMKTHYKCDSNSKCLLNSTICDGKPDCLDGTDERNCEDCKGGFKCSESGECIPLRWKCDLEQDCEDGSDEYGCQPARNCTSDEFQCDGDSCILKSWRCDKEHDCKDGTDEANCTYSTCNFPNITCGPHDDVRCISPDKMCDGNDDCSDKSDENGCNPVNVSCRNHSCSDVCRPAPPGLVKQLYICLCNESRDLSRDNRTCQPTNICQSWGICQQTCEKLPQGHKCGCHEGFHLEPDGFTCRPLDPEPEYLIFSNRHEMRSVDLSNHNYAALVSGLHNTVALDFYYNKSFIFWTDVADDKIFRGKLQGNALTDIEPIVDIGLATTEGLAVDWIGEKIYWVESKLYQIEVAGINGQNRTTLIAGNMVSPRAIVLDPRYGSLFWTDWDTKNPRIETCSMAGENRHIIFHIRGIVEGGWPNGLTVDYDFERLYWIDARSDSLHTITYEGQDHRLVLLDKENIRHPFALTMFGSYVYWTDWGINAIVSANKFDGSNVTVIKRTNTQPFDIQVYHPKRQLPWRNPCAVNNGNCSHLCLISYNNTVGCVCPHLMELAADGKTCKPDQSFLVFVRRIEIRGVDLENANFSVIPTLTTPYVSKPVAVDYDISDEKEGYLFWADQDLKVINRSPLSGLEVKTVIDAGRALSLHAFAVDWISKNMYFSTYNEKTRRGSITVANLDGAYRKELYVRNETRVQSITVSPVTGRLFFSVSNEDVIYSAKMDGSGVQVTINDANRPTNLKYNEADSRIYFLSEGNNSIIACKISPKNCTDIYNGTYNQSQIQFPMAFAVNGAKDIFVAHDQKIAKLSLQQDGTYSHSVLRDKTVDVIAMAVYDKSQRVNDTNACKTKNGQCSQLCLPTGQNQRVCVCTAGYERKNETYCAGINSLLIYSADSEIRGITYNPNNSTQALPFISQIQKATVIDFHAAQDYIYWVETTPNYRIVRIKRDLTGHEVILSDEQGRITDIAVDWIAGHLYWTDAQRKVIELIQLEKKESEKERKRYVVIHRDLLNPQNIVLSPKEGTMIWVDSGSMKIEQASLDGTDRKVLLKLTTSNVSGLSLDHTNRKMLYWCERESRSIRRLNIETKDLKTVSTAADCYSLTVFKTKMYWIDVPLSSSEASILSMSKEGGTPTVIQSKLPKNLISIKVFDREVQTGNNSCTHLNGGCAEICLFNSQNKVTCACTYGKLDTDNKNCIDHDSYLLFSKVTAIQSLHMTGNRNKPAEEIQSKTQIRNVIAIAADYKQQRVFFSDIQQSNIQSVWINGSSFSNITTVVPSIGSVEGLAFDSVNSTLYWTSYSNSSINRIKVNASTGEAAGKPQKLVQLSTSDHPRAIVVDSCTQRMFWSNWHSSQPGIQRAYFSGFSAQFIVKTDISTPNGLAIDHKEQFLYWIDARLDRIERCDFDGNHRAVVMTSIPQHPFGLALYEDYLYWTDWLLHAVVRVNKYDSSDYTYLEQNLNRQPMGIAVFAEDANDCTQNPCLNAGCTQQCHVVNKQAVCKCNDSFVLLPDGVRCASETVRNCSNLEFLCHDGSKCIPMVQTCNKIHDCEDKSDELDKVCNHTHCGTQFFTCANYQCIPWGKHCDRQRDCLDGSDERDCPCDKDSEFQCRNNQCINKQHHCDQESDCDDHSDEVGCNVDCSLIYRDDAYHWVSCNTTSTCIMQSWICDGKPDCEDNIDEKDCHPTNHSNNHCEEEGMFKCKKGDSCIPMDWKCDFDNDCLDKSDELNCDEKCEGGMTMCLDGTCIPQTWECDGHNDCINGTDEALDTCNHNRTCKSTEFMCPSNFRCIPKVWLCDGDADCPKNEDEDVAQGCQSLGCNKDEYQCHNGLCIKSIFYCDSDNDCKDNSDEPPDCSRGCRPGEFKCTHHLNCINNSRLCDGFPDCYDHSDEDAEKCNSKPPNNCQFRCGSGSCINESQVCDGHDDCGDNTDEASNCNVNECTLMELDKGKAIKNNGTYYKECQHDCTEKKIGYECVCNEGYELAPDKHSCTDVDECKTLYPCSHFCINTIGSYRCECAKGFHLVDGKNCQVTGSVKPYLILANGFYLRNISFLGHQSLVLNDLNNAVAIDFDYQEEMIYWSEITNSMSKISRLNLTDHKVSVIHNTTLRNPDGIAVDWIGRNIYWCDKTKDTIEVSKLNGWYRKVLISNELQEPRALEVYPGKGLMFFTDWGNSAHISSAHMDGTNVKRIVTTDLSWPNALTIDYVTDKLFWADAYFDYIAMADLDGSNRHIVIDSQVPHVFDMTTFMDQLFWTDWEKMKVESAHKFSGINRRPVATLIHRPMGIHVYHQMKQTAAKGESPCHNNGGCQHLCLLKPSDSGGLTRVCACPENHDLASDNRTCIMNCESSQFYCKKSSKCIPFWWQCDGVYDCEDGSDEPADCDEYPCSVPGEFKCRHNGSNETDCVNPVEICDGTPQCSNKWDEDPFVCLNFTCLPGFTKCVNESKCIPSADLCEDPNCNPVFYKNNCSNKDCDSNMFKCDNGQCISYVWWCDGDPDCHDGSDEKKTCSLQDCKKGYIKCNTTGRCYPESWQCDGDADCGTDGSDESPEVCNKKCENGTQWQCASGQCISKVWRCDFDKDCHDGSDEKDCQTGDYRECSEAEFRCNNSRCIHKSFLCDGEYNCEDSSDEANCKTTHHCESETEFSCITMCIQKSWRCDGEIDCPTGEDEINCADEKCDGGFKCTMGPCLPSYWQCDGDSDCPDGSDENRTHCRDFQCGAERFKCRNYNCISESQLCDGIDDCGDGSDEISCFKPNRCSHDEYTCNKTSNCIPMSKVCNGERDCMTADDESQALCSHTTRCVRSPCQHMCTNYSSINRFKCSCKSGYTLDQNGFSCNETDACQIWGTCPQQCQSVLSEQMKRPNCSCSVNYTSGYLMNTNIHTCYAKGLKPDILLAHETEIIKAGVGKGGGEKPLNINENSVDKIISMDVDATDPNGNFLLFTLQTSPGNSSILYSYEINKPSNRKKRQTRQKVISELAEPRGVAVDWVGKHIYWTDAQTHKIQMATYNGVRTRTVVDRHLDHPHSIAVTSRTWQNILD</sequence>
<evidence type="ECO:0000256" key="8">
    <source>
        <dbReference type="ARBA" id="ARBA00022837"/>
    </source>
</evidence>
<dbReference type="PANTHER" id="PTHR22722">
    <property type="entry name" value="LOW-DENSITY LIPOPROTEIN RECEPTOR-RELATED PROTEIN 2-RELATED"/>
    <property type="match status" value="1"/>
</dbReference>
<feature type="repeat" description="LDL-receptor class B" evidence="16">
    <location>
        <begin position="2856"/>
        <end position="2898"/>
    </location>
</feature>
<dbReference type="SUPFAM" id="SSF57424">
    <property type="entry name" value="LDL receptor-like module"/>
    <property type="match status" value="26"/>
</dbReference>
<feature type="disulfide bond" evidence="15">
    <location>
        <begin position="2216"/>
        <end position="2228"/>
    </location>
</feature>
<evidence type="ECO:0000256" key="3">
    <source>
        <dbReference type="ARBA" id="ARBA00022536"/>
    </source>
</evidence>
<keyword evidence="2" id="KW-1003">Cell membrane</keyword>
<feature type="repeat" description="LDL-receptor class B" evidence="16">
    <location>
        <begin position="1678"/>
        <end position="1720"/>
    </location>
</feature>
<dbReference type="InterPro" id="IPR023415">
    <property type="entry name" value="LDLR_class-A_CS"/>
</dbReference>
<evidence type="ECO:0000256" key="16">
    <source>
        <dbReference type="PROSITE-ProRule" id="PRU00461"/>
    </source>
</evidence>
<evidence type="ECO:0000256" key="7">
    <source>
        <dbReference type="ARBA" id="ARBA00022737"/>
    </source>
</evidence>
<feature type="disulfide bond" evidence="15">
    <location>
        <begin position="684"/>
        <end position="699"/>
    </location>
</feature>
<dbReference type="PROSITE" id="PS01209">
    <property type="entry name" value="LDLRA_1"/>
    <property type="match status" value="12"/>
</dbReference>
<feature type="repeat" description="LDL-receptor class B" evidence="16">
    <location>
        <begin position="2724"/>
        <end position="2768"/>
    </location>
</feature>
<dbReference type="PROSITE" id="PS50068">
    <property type="entry name" value="LDLRA_2"/>
    <property type="match status" value="28"/>
</dbReference>
<dbReference type="CDD" id="cd00112">
    <property type="entry name" value="LDLa"/>
    <property type="match status" value="26"/>
</dbReference>
<dbReference type="InterPro" id="IPR036055">
    <property type="entry name" value="LDL_receptor-like_sf"/>
</dbReference>
<organism evidence="19 20">
    <name type="scientific">Magallana gigas</name>
    <name type="common">Pacific oyster</name>
    <name type="synonym">Crassostrea gigas</name>
    <dbReference type="NCBI Taxonomy" id="29159"/>
    <lineage>
        <taxon>Eukaryota</taxon>
        <taxon>Metazoa</taxon>
        <taxon>Spiralia</taxon>
        <taxon>Lophotrochozoa</taxon>
        <taxon>Mollusca</taxon>
        <taxon>Bivalvia</taxon>
        <taxon>Autobranchia</taxon>
        <taxon>Pteriomorphia</taxon>
        <taxon>Ostreida</taxon>
        <taxon>Ostreoidea</taxon>
        <taxon>Ostreidae</taxon>
        <taxon>Magallana</taxon>
    </lineage>
</organism>
<dbReference type="PROSITE" id="PS50026">
    <property type="entry name" value="EGF_3"/>
    <property type="match status" value="1"/>
</dbReference>
<feature type="repeat" description="LDL-receptor class B" evidence="16">
    <location>
        <begin position="1089"/>
        <end position="1133"/>
    </location>
</feature>
<dbReference type="CDD" id="cd00054">
    <property type="entry name" value="EGF_CA"/>
    <property type="match status" value="1"/>
</dbReference>
<feature type="repeat" description="LDL-receptor class B" evidence="16">
    <location>
        <begin position="951"/>
        <end position="996"/>
    </location>
</feature>
<feature type="disulfide bond" evidence="15">
    <location>
        <begin position="3285"/>
        <end position="3297"/>
    </location>
</feature>
<reference evidence="19" key="1">
    <citation type="submission" date="2022-08" db="UniProtKB">
        <authorList>
            <consortium name="EnsemblMetazoa"/>
        </authorList>
    </citation>
    <scope>IDENTIFICATION</scope>
    <source>
        <strain evidence="19">05x7-T-G4-1.051#20</strain>
    </source>
</reference>
<dbReference type="InterPro" id="IPR009030">
    <property type="entry name" value="Growth_fac_rcpt_cys_sf"/>
</dbReference>
<dbReference type="InterPro" id="IPR002172">
    <property type="entry name" value="LDrepeatLR_classA_rpt"/>
</dbReference>
<feature type="disulfide bond" evidence="15">
    <location>
        <begin position="2318"/>
        <end position="2333"/>
    </location>
</feature>
<feature type="disulfide bond" evidence="15">
    <location>
        <begin position="2260"/>
        <end position="2278"/>
    </location>
</feature>
<dbReference type="Proteomes" id="UP000005408">
    <property type="component" value="Unassembled WGS sequence"/>
</dbReference>
<keyword evidence="6 17" id="KW-0732">Signal</keyword>
<feature type="disulfide bond" evidence="14">
    <location>
        <begin position="2644"/>
        <end position="2654"/>
    </location>
</feature>
<keyword evidence="7" id="KW-0677">Repeat</keyword>
<dbReference type="InterPro" id="IPR000033">
    <property type="entry name" value="LDLR_classB_rpt"/>
</dbReference>
<evidence type="ECO:0000256" key="10">
    <source>
        <dbReference type="ARBA" id="ARBA00023136"/>
    </source>
</evidence>
<comment type="subcellular location">
    <subcellularLocation>
        <location evidence="1">Cell membrane</location>
        <topology evidence="1">Single-pass type I membrane protein</topology>
    </subcellularLocation>
</comment>
<dbReference type="SMART" id="SM00135">
    <property type="entry name" value="LY"/>
    <property type="match status" value="25"/>
</dbReference>
<keyword evidence="13" id="KW-0325">Glycoprotein</keyword>
<dbReference type="InterPro" id="IPR000742">
    <property type="entry name" value="EGF"/>
</dbReference>
<dbReference type="Pfam" id="PF12662">
    <property type="entry name" value="cEGF"/>
    <property type="match status" value="1"/>
</dbReference>
<feature type="disulfide bond" evidence="15">
    <location>
        <begin position="3120"/>
        <end position="3132"/>
    </location>
</feature>
<dbReference type="SMART" id="SM00192">
    <property type="entry name" value="LDLa"/>
    <property type="match status" value="28"/>
</dbReference>
<dbReference type="Gene3D" id="4.10.400.10">
    <property type="entry name" value="Low-density Lipoprotein Receptor"/>
    <property type="match status" value="26"/>
</dbReference>
<dbReference type="SUPFAM" id="SSF63825">
    <property type="entry name" value="YWTD domain"/>
    <property type="match status" value="7"/>
</dbReference>
<accession>A0A8W8L7Y1</accession>
<feature type="repeat" description="LDL-receptor class B" evidence="16">
    <location>
        <begin position="1995"/>
        <end position="2039"/>
    </location>
</feature>
<feature type="disulfide bond" evidence="15">
    <location>
        <begin position="3364"/>
        <end position="3376"/>
    </location>
</feature>
<dbReference type="InterPro" id="IPR051221">
    <property type="entry name" value="LDLR-related"/>
</dbReference>
<dbReference type="PANTHER" id="PTHR22722:SF14">
    <property type="entry name" value="MEGALIN, ISOFORM A"/>
    <property type="match status" value="1"/>
</dbReference>
<keyword evidence="20" id="KW-1185">Reference proteome</keyword>
<feature type="repeat" description="LDL-receptor class B" evidence="16">
    <location>
        <begin position="1271"/>
        <end position="1314"/>
    </location>
</feature>
<keyword evidence="10" id="KW-0472">Membrane</keyword>
<dbReference type="InterPro" id="IPR001881">
    <property type="entry name" value="EGF-like_Ca-bd_dom"/>
</dbReference>
<evidence type="ECO:0000256" key="1">
    <source>
        <dbReference type="ARBA" id="ARBA00004251"/>
    </source>
</evidence>
<feature type="disulfide bond" evidence="15">
    <location>
        <begin position="749"/>
        <end position="767"/>
    </location>
</feature>
<feature type="disulfide bond" evidence="15">
    <location>
        <begin position="742"/>
        <end position="754"/>
    </location>
</feature>
<feature type="disulfide bond" evidence="15">
    <location>
        <begin position="113"/>
        <end position="128"/>
    </location>
</feature>
<evidence type="ECO:0000256" key="11">
    <source>
        <dbReference type="ARBA" id="ARBA00023157"/>
    </source>
</evidence>
<feature type="repeat" description="LDL-receptor class B" evidence="16">
    <location>
        <begin position="3637"/>
        <end position="3679"/>
    </location>
</feature>
<feature type="disulfide bond" evidence="15">
    <location>
        <begin position="3264"/>
        <end position="3279"/>
    </location>
</feature>
<feature type="disulfide bond" evidence="15">
    <location>
        <begin position="583"/>
        <end position="601"/>
    </location>
</feature>
<feature type="disulfide bond" evidence="15">
    <location>
        <begin position="3252"/>
        <end position="3270"/>
    </location>
</feature>
<feature type="disulfide bond" evidence="15">
    <location>
        <begin position="2364"/>
        <end position="2379"/>
    </location>
</feature>
<feature type="disulfide bond" evidence="15">
    <location>
        <begin position="721"/>
        <end position="736"/>
    </location>
</feature>
<feature type="disulfide bond" evidence="15">
    <location>
        <begin position="643"/>
        <end position="658"/>
    </location>
</feature>
<evidence type="ECO:0000313" key="20">
    <source>
        <dbReference type="Proteomes" id="UP000005408"/>
    </source>
</evidence>
<feature type="disulfide bond" evidence="15">
    <location>
        <begin position="3330"/>
        <end position="3348"/>
    </location>
</feature>
<keyword evidence="12" id="KW-0675">Receptor</keyword>
<feature type="disulfide bond" evidence="15">
    <location>
        <begin position="2223"/>
        <end position="2241"/>
    </location>
</feature>
<dbReference type="PRINTS" id="PR00261">
    <property type="entry name" value="LDLRECEPTOR"/>
</dbReference>
<feature type="disulfide bond" evidence="15">
    <location>
        <begin position="3127"/>
        <end position="3145"/>
    </location>
</feature>
<dbReference type="SMART" id="SM00181">
    <property type="entry name" value="EGF"/>
    <property type="match status" value="19"/>
</dbReference>
<feature type="disulfide bond" evidence="15">
    <location>
        <begin position="576"/>
        <end position="588"/>
    </location>
</feature>
<dbReference type="PROSITE" id="PS01186">
    <property type="entry name" value="EGF_2"/>
    <property type="match status" value="1"/>
</dbReference>
<feature type="disulfide bond" evidence="15">
    <location>
        <begin position="2272"/>
        <end position="2287"/>
    </location>
</feature>
<evidence type="ECO:0000256" key="4">
    <source>
        <dbReference type="ARBA" id="ARBA00022583"/>
    </source>
</evidence>
<dbReference type="SMART" id="SM00179">
    <property type="entry name" value="EGF_CA"/>
    <property type="match status" value="5"/>
</dbReference>
<evidence type="ECO:0000256" key="17">
    <source>
        <dbReference type="SAM" id="SignalP"/>
    </source>
</evidence>
<dbReference type="Pfam" id="PF00057">
    <property type="entry name" value="Ldl_recept_a"/>
    <property type="match status" value="22"/>
</dbReference>
<dbReference type="InterPro" id="IPR000152">
    <property type="entry name" value="EGF-type_Asp/Asn_hydroxyl_site"/>
</dbReference>
<feature type="disulfide bond" evidence="15">
    <location>
        <begin position="3383"/>
        <end position="3398"/>
    </location>
</feature>
<dbReference type="GO" id="GO:0005509">
    <property type="term" value="F:calcium ion binding"/>
    <property type="evidence" value="ECO:0007669"/>
    <property type="project" value="InterPro"/>
</dbReference>
<name>A0A8W8L7Y1_MAGGI</name>
<feature type="disulfide bond" evidence="15">
    <location>
        <begin position="2235"/>
        <end position="2250"/>
    </location>
</feature>
<dbReference type="InterPro" id="IPR011042">
    <property type="entry name" value="6-blade_b-propeller_TolB-like"/>
</dbReference>
<feature type="disulfide bond" evidence="15">
    <location>
        <begin position="2383"/>
        <end position="2395"/>
    </location>
</feature>
<feature type="disulfide bond" evidence="15">
    <location>
        <begin position="3245"/>
        <end position="3257"/>
    </location>
</feature>
<dbReference type="GO" id="GO:0043235">
    <property type="term" value="C:receptor complex"/>
    <property type="evidence" value="ECO:0007669"/>
    <property type="project" value="TreeGrafter"/>
</dbReference>
<dbReference type="FunFam" id="2.10.25.10:FF:000009">
    <property type="entry name" value="Low-density lipoprotein receptor isoform 1"/>
    <property type="match status" value="1"/>
</dbReference>
<evidence type="ECO:0000256" key="2">
    <source>
        <dbReference type="ARBA" id="ARBA00022475"/>
    </source>
</evidence>
<keyword evidence="9" id="KW-1133">Transmembrane helix</keyword>
<feature type="disulfide bond" evidence="15">
    <location>
        <begin position="3371"/>
        <end position="3389"/>
    </location>
</feature>
<evidence type="ECO:0000259" key="18">
    <source>
        <dbReference type="PROSITE" id="PS50026"/>
    </source>
</evidence>
<feature type="disulfide bond" evidence="15">
    <location>
        <begin position="3304"/>
        <end position="3319"/>
    </location>
</feature>
<feature type="chain" id="PRO_5036468859" description="EGF-like domain-containing protein" evidence="17">
    <location>
        <begin position="27"/>
        <end position="3685"/>
    </location>
</feature>
<feature type="domain" description="EGF-like" evidence="18">
    <location>
        <begin position="2640"/>
        <end position="2678"/>
    </location>
</feature>
<dbReference type="EnsemblMetazoa" id="G26996.2">
    <property type="protein sequence ID" value="G26996.2:cds"/>
    <property type="gene ID" value="G26996"/>
</dbReference>
<keyword evidence="4" id="KW-0254">Endocytosis</keyword>
<feature type="repeat" description="LDL-receptor class B" evidence="16">
    <location>
        <begin position="997"/>
        <end position="1039"/>
    </location>
</feature>
<evidence type="ECO:0000313" key="19">
    <source>
        <dbReference type="EnsemblMetazoa" id="G26996.2:cds"/>
    </source>
</evidence>
<feature type="disulfide bond" evidence="15">
    <location>
        <begin position="3222"/>
        <end position="3237"/>
    </location>
</feature>
<evidence type="ECO:0000256" key="9">
    <source>
        <dbReference type="ARBA" id="ARBA00022989"/>
    </source>
</evidence>
<dbReference type="GO" id="GO:0005886">
    <property type="term" value="C:plasma membrane"/>
    <property type="evidence" value="ECO:0007669"/>
    <property type="project" value="UniProtKB-SubCell"/>
</dbReference>
<evidence type="ECO:0000256" key="5">
    <source>
        <dbReference type="ARBA" id="ARBA00022692"/>
    </source>
</evidence>
<dbReference type="GO" id="GO:0006897">
    <property type="term" value="P:endocytosis"/>
    <property type="evidence" value="ECO:0007669"/>
    <property type="project" value="UniProtKB-KW"/>
</dbReference>
<dbReference type="PROSITE" id="PS00010">
    <property type="entry name" value="ASX_HYDROXYL"/>
    <property type="match status" value="1"/>
</dbReference>
<dbReference type="Gene3D" id="2.120.10.30">
    <property type="entry name" value="TolB, C-terminal domain"/>
    <property type="match status" value="7"/>
</dbReference>
<feature type="repeat" description="LDL-receptor class B" evidence="16">
    <location>
        <begin position="2040"/>
        <end position="2082"/>
    </location>
</feature>
<feature type="disulfide bond" evidence="15">
    <location>
        <begin position="3210"/>
        <end position="3228"/>
    </location>
</feature>
<feature type="disulfide bond" evidence="15">
    <location>
        <begin position="761"/>
        <end position="776"/>
    </location>
</feature>
<feature type="repeat" description="LDL-receptor class B" evidence="16">
    <location>
        <begin position="2769"/>
        <end position="2811"/>
    </location>
</feature>
<dbReference type="Gene3D" id="2.10.25.10">
    <property type="entry name" value="Laminin"/>
    <property type="match status" value="5"/>
</dbReference>
<dbReference type="PROSITE" id="PS51120">
    <property type="entry name" value="LDLRB"/>
    <property type="match status" value="12"/>
</dbReference>
<evidence type="ECO:0000256" key="6">
    <source>
        <dbReference type="ARBA" id="ARBA00022729"/>
    </source>
</evidence>
<dbReference type="InterPro" id="IPR026823">
    <property type="entry name" value="cEGF"/>
</dbReference>
<keyword evidence="11 14" id="KW-1015">Disulfide bond</keyword>
<evidence type="ECO:0000256" key="12">
    <source>
        <dbReference type="ARBA" id="ARBA00023170"/>
    </source>
</evidence>
<dbReference type="PROSITE" id="PS01187">
    <property type="entry name" value="EGF_CA"/>
    <property type="match status" value="1"/>
</dbReference>
<evidence type="ECO:0000256" key="13">
    <source>
        <dbReference type="ARBA" id="ARBA00023180"/>
    </source>
</evidence>
<dbReference type="SUPFAM" id="SSF57196">
    <property type="entry name" value="EGF/Laminin"/>
    <property type="match status" value="1"/>
</dbReference>
<feature type="disulfide bond" evidence="15">
    <location>
        <begin position="595"/>
        <end position="610"/>
    </location>
</feature>
<feature type="signal peptide" evidence="17">
    <location>
        <begin position="1"/>
        <end position="26"/>
    </location>
</feature>
<keyword evidence="3 14" id="KW-0245">EGF-like domain</keyword>
<dbReference type="Pfam" id="PF00058">
    <property type="entry name" value="Ldl_recept_b"/>
    <property type="match status" value="7"/>
</dbReference>
<keyword evidence="8" id="KW-0106">Calcium</keyword>
<proteinExistence type="predicted"/>
<feature type="disulfide bond" evidence="15">
    <location>
        <begin position="2468"/>
        <end position="2480"/>
    </location>
</feature>
<protein>
    <recommendedName>
        <fullName evidence="18">EGF-like domain-containing protein</fullName>
    </recommendedName>
</protein>
<comment type="caution">
    <text evidence="14">Lacks conserved residue(s) required for the propagation of feature annotation.</text>
</comment>
<feature type="repeat" description="LDL-receptor class B" evidence="16">
    <location>
        <begin position="2812"/>
        <end position="2855"/>
    </location>
</feature>
<feature type="disulfide bond" evidence="15">
    <location>
        <begin position="2556"/>
        <end position="2574"/>
    </location>
</feature>
<dbReference type="FunFam" id="2.120.10.30:FF:000008">
    <property type="entry name" value="Low-density lipoprotein receptor-related protein 4"/>
    <property type="match status" value="1"/>
</dbReference>
<dbReference type="InterPro" id="IPR018097">
    <property type="entry name" value="EGF_Ca-bd_CS"/>
</dbReference>
<evidence type="ECO:0000256" key="14">
    <source>
        <dbReference type="PROSITE-ProRule" id="PRU00076"/>
    </source>
</evidence>